<evidence type="ECO:0000313" key="3">
    <source>
        <dbReference type="Proteomes" id="UP001316087"/>
    </source>
</evidence>
<dbReference type="Pfam" id="PF00583">
    <property type="entry name" value="Acetyltransf_1"/>
    <property type="match status" value="1"/>
</dbReference>
<dbReference type="SUPFAM" id="SSF55729">
    <property type="entry name" value="Acyl-CoA N-acyltransferases (Nat)"/>
    <property type="match status" value="1"/>
</dbReference>
<dbReference type="Gene3D" id="3.40.630.30">
    <property type="match status" value="1"/>
</dbReference>
<accession>A0ABS9UAZ3</accession>
<sequence length="184" mass="21037">MIELRKIAGDNIDEVIALEVEENQKEFILETTNLRCFADAHMLNADGIPATPLAIYADDTMVGFLMYIYDTMDHESFENEVFYGKKSYFIWHNMIDKSYQGKGYGKLAFEKMLMDIEFMPNGEAEYAALFYHTSNVIAKTLYASFGFVDTGIIQDNSMLMIKNLDGKITESLVGYDLSERNVSY</sequence>
<reference evidence="2 3" key="1">
    <citation type="submission" date="2022-03" db="EMBL/GenBank/DDBJ databases">
        <authorList>
            <person name="Jo J.-H."/>
            <person name="Im W.-T."/>
        </authorList>
    </citation>
    <scope>NUCLEOTIDE SEQUENCE [LARGE SCALE GENOMIC DNA]</scope>
    <source>
        <strain evidence="2 3">MA9</strain>
    </source>
</reference>
<evidence type="ECO:0000259" key="1">
    <source>
        <dbReference type="PROSITE" id="PS51186"/>
    </source>
</evidence>
<protein>
    <submittedName>
        <fullName evidence="2">GNAT family N-acetyltransferase</fullName>
    </submittedName>
</protein>
<gene>
    <name evidence="2" type="ORF">LZ480_06360</name>
</gene>
<dbReference type="CDD" id="cd04301">
    <property type="entry name" value="NAT_SF"/>
    <property type="match status" value="1"/>
</dbReference>
<evidence type="ECO:0000313" key="2">
    <source>
        <dbReference type="EMBL" id="MCH7321513.1"/>
    </source>
</evidence>
<organism evidence="2 3">
    <name type="scientific">Solibacillus palustris</name>
    <dbReference type="NCBI Taxonomy" id="2908203"/>
    <lineage>
        <taxon>Bacteria</taxon>
        <taxon>Bacillati</taxon>
        <taxon>Bacillota</taxon>
        <taxon>Bacilli</taxon>
        <taxon>Bacillales</taxon>
        <taxon>Caryophanaceae</taxon>
        <taxon>Solibacillus</taxon>
    </lineage>
</organism>
<dbReference type="InterPro" id="IPR016181">
    <property type="entry name" value="Acyl_CoA_acyltransferase"/>
</dbReference>
<dbReference type="InterPro" id="IPR000182">
    <property type="entry name" value="GNAT_dom"/>
</dbReference>
<dbReference type="Proteomes" id="UP001316087">
    <property type="component" value="Unassembled WGS sequence"/>
</dbReference>
<keyword evidence="3" id="KW-1185">Reference proteome</keyword>
<feature type="domain" description="N-acetyltransferase" evidence="1">
    <location>
        <begin position="2"/>
        <end position="165"/>
    </location>
</feature>
<proteinExistence type="predicted"/>
<dbReference type="EMBL" id="JAKZFC010000001">
    <property type="protein sequence ID" value="MCH7321513.1"/>
    <property type="molecule type" value="Genomic_DNA"/>
</dbReference>
<name>A0ABS9UAZ3_9BACL</name>
<dbReference type="RefSeq" id="WP_241368538.1">
    <property type="nucleotide sequence ID" value="NZ_JAKZFC010000001.1"/>
</dbReference>
<comment type="caution">
    <text evidence="2">The sequence shown here is derived from an EMBL/GenBank/DDBJ whole genome shotgun (WGS) entry which is preliminary data.</text>
</comment>
<dbReference type="PROSITE" id="PS51186">
    <property type="entry name" value="GNAT"/>
    <property type="match status" value="1"/>
</dbReference>